<keyword evidence="6 12" id="KW-1133">Transmembrane helix</keyword>
<proteinExistence type="inferred from homology"/>
<dbReference type="Proteomes" id="UP000886188">
    <property type="component" value="Unassembled WGS sequence"/>
</dbReference>
<dbReference type="CDD" id="cd11493">
    <property type="entry name" value="SLC5sbd_NIS-like_u1"/>
    <property type="match status" value="1"/>
</dbReference>
<evidence type="ECO:0000256" key="3">
    <source>
        <dbReference type="ARBA" id="ARBA00022448"/>
    </source>
</evidence>
<evidence type="ECO:0000256" key="4">
    <source>
        <dbReference type="ARBA" id="ARBA00022475"/>
    </source>
</evidence>
<dbReference type="PANTHER" id="PTHR42985:SF47">
    <property type="entry name" value="INTEGRAL MEMBRANE TRANSPORT PROTEIN"/>
    <property type="match status" value="1"/>
</dbReference>
<evidence type="ECO:0000256" key="11">
    <source>
        <dbReference type="RuleBase" id="RU362091"/>
    </source>
</evidence>
<feature type="transmembrane region" description="Helical" evidence="12">
    <location>
        <begin position="78"/>
        <end position="97"/>
    </location>
</feature>
<dbReference type="PROSITE" id="PS50283">
    <property type="entry name" value="NA_SOLUT_SYMP_3"/>
    <property type="match status" value="1"/>
</dbReference>
<feature type="transmembrane region" description="Helical" evidence="12">
    <location>
        <begin position="48"/>
        <end position="66"/>
    </location>
</feature>
<dbReference type="RefSeq" id="WP_304180753.1">
    <property type="nucleotide sequence ID" value="NZ_DRGM01000070.1"/>
</dbReference>
<organism evidence="13">
    <name type="scientific">Pseudoalteromonas prydzensis</name>
    <dbReference type="NCBI Taxonomy" id="182141"/>
    <lineage>
        <taxon>Bacteria</taxon>
        <taxon>Pseudomonadati</taxon>
        <taxon>Pseudomonadota</taxon>
        <taxon>Gammaproteobacteria</taxon>
        <taxon>Alteromonadales</taxon>
        <taxon>Pseudoalteromonadaceae</taxon>
        <taxon>Pseudoalteromonas</taxon>
    </lineage>
</organism>
<dbReference type="InterPro" id="IPR038377">
    <property type="entry name" value="Na/Glc_symporter_sf"/>
</dbReference>
<keyword evidence="5 12" id="KW-0812">Transmembrane</keyword>
<keyword evidence="3" id="KW-0813">Transport</keyword>
<keyword evidence="9 12" id="KW-0472">Membrane</keyword>
<feature type="transmembrane region" description="Helical" evidence="12">
    <location>
        <begin position="159"/>
        <end position="180"/>
    </location>
</feature>
<comment type="similarity">
    <text evidence="2 11">Belongs to the sodium:solute symporter (SSF) (TC 2.A.21) family.</text>
</comment>
<dbReference type="InterPro" id="IPR001734">
    <property type="entry name" value="Na/solute_symporter"/>
</dbReference>
<feature type="transmembrane region" description="Helical" evidence="12">
    <location>
        <begin position="129"/>
        <end position="153"/>
    </location>
</feature>
<keyword evidence="8" id="KW-0406">Ion transport</keyword>
<evidence type="ECO:0000256" key="7">
    <source>
        <dbReference type="ARBA" id="ARBA00023053"/>
    </source>
</evidence>
<feature type="transmembrane region" description="Helical" evidence="12">
    <location>
        <begin position="286"/>
        <end position="311"/>
    </location>
</feature>
<keyword evidence="10" id="KW-0739">Sodium transport</keyword>
<feature type="transmembrane region" description="Helical" evidence="12">
    <location>
        <begin position="6"/>
        <end position="27"/>
    </location>
</feature>
<reference evidence="13" key="1">
    <citation type="journal article" date="2020" name="mSystems">
        <title>Genome- and Community-Level Interaction Insights into Carbon Utilization and Element Cycling Functions of Hydrothermarchaeota in Hydrothermal Sediment.</title>
        <authorList>
            <person name="Zhou Z."/>
            <person name="Liu Y."/>
            <person name="Xu W."/>
            <person name="Pan J."/>
            <person name="Luo Z.H."/>
            <person name="Li M."/>
        </authorList>
    </citation>
    <scope>NUCLEOTIDE SEQUENCE [LARGE SCALE GENOMIC DNA]</scope>
    <source>
        <strain evidence="13">HyVt-346</strain>
    </source>
</reference>
<dbReference type="EMBL" id="DRGM01000070">
    <property type="protein sequence ID" value="HEA16048.1"/>
    <property type="molecule type" value="Genomic_DNA"/>
</dbReference>
<evidence type="ECO:0000256" key="5">
    <source>
        <dbReference type="ARBA" id="ARBA00022692"/>
    </source>
</evidence>
<dbReference type="Pfam" id="PF00474">
    <property type="entry name" value="SSF"/>
    <property type="match status" value="1"/>
</dbReference>
<dbReference type="InterPro" id="IPR051163">
    <property type="entry name" value="Sodium:Solute_Symporter_SSF"/>
</dbReference>
<feature type="transmembrane region" description="Helical" evidence="12">
    <location>
        <begin position="428"/>
        <end position="449"/>
    </location>
</feature>
<dbReference type="GO" id="GO:0015293">
    <property type="term" value="F:symporter activity"/>
    <property type="evidence" value="ECO:0007669"/>
    <property type="project" value="TreeGrafter"/>
</dbReference>
<dbReference type="Gene3D" id="1.20.1730.10">
    <property type="entry name" value="Sodium/glucose cotransporter"/>
    <property type="match status" value="1"/>
</dbReference>
<dbReference type="GO" id="GO:0005886">
    <property type="term" value="C:plasma membrane"/>
    <property type="evidence" value="ECO:0007669"/>
    <property type="project" value="UniProtKB-SubCell"/>
</dbReference>
<accession>A0A7V1CXB7</accession>
<dbReference type="PANTHER" id="PTHR42985">
    <property type="entry name" value="SODIUM-COUPLED MONOCARBOXYLATE TRANSPORTER"/>
    <property type="match status" value="1"/>
</dbReference>
<protein>
    <submittedName>
        <fullName evidence="13">Sodium:solute symporter</fullName>
    </submittedName>
</protein>
<name>A0A7V1CXB7_9GAMM</name>
<evidence type="ECO:0000256" key="8">
    <source>
        <dbReference type="ARBA" id="ARBA00023065"/>
    </source>
</evidence>
<dbReference type="AlphaFoldDB" id="A0A7V1CXB7"/>
<feature type="transmembrane region" description="Helical" evidence="12">
    <location>
        <begin position="402"/>
        <end position="422"/>
    </location>
</feature>
<feature type="transmembrane region" description="Helical" evidence="12">
    <location>
        <begin position="192"/>
        <end position="211"/>
    </location>
</feature>
<comment type="subcellular location">
    <subcellularLocation>
        <location evidence="1">Cell membrane</location>
        <topology evidence="1">Multi-pass membrane protein</topology>
    </subcellularLocation>
</comment>
<evidence type="ECO:0000256" key="1">
    <source>
        <dbReference type="ARBA" id="ARBA00004651"/>
    </source>
</evidence>
<evidence type="ECO:0000256" key="6">
    <source>
        <dbReference type="ARBA" id="ARBA00022989"/>
    </source>
</evidence>
<dbReference type="GO" id="GO:0006814">
    <property type="term" value="P:sodium ion transport"/>
    <property type="evidence" value="ECO:0007669"/>
    <property type="project" value="UniProtKB-KW"/>
</dbReference>
<gene>
    <name evidence="13" type="ORF">ENH88_06320</name>
</gene>
<feature type="transmembrane region" description="Helical" evidence="12">
    <location>
        <begin position="245"/>
        <end position="265"/>
    </location>
</feature>
<evidence type="ECO:0000256" key="9">
    <source>
        <dbReference type="ARBA" id="ARBA00023136"/>
    </source>
</evidence>
<evidence type="ECO:0000256" key="2">
    <source>
        <dbReference type="ARBA" id="ARBA00006434"/>
    </source>
</evidence>
<keyword evidence="7" id="KW-0915">Sodium</keyword>
<keyword evidence="4" id="KW-1003">Cell membrane</keyword>
<evidence type="ECO:0000256" key="10">
    <source>
        <dbReference type="ARBA" id="ARBA00023201"/>
    </source>
</evidence>
<evidence type="ECO:0000313" key="13">
    <source>
        <dbReference type="EMBL" id="HEA16048.1"/>
    </source>
</evidence>
<feature type="transmembrane region" description="Helical" evidence="12">
    <location>
        <begin position="461"/>
        <end position="480"/>
    </location>
</feature>
<comment type="caution">
    <text evidence="13">The sequence shown here is derived from an EMBL/GenBank/DDBJ whole genome shotgun (WGS) entry which is preliminary data.</text>
</comment>
<sequence>MSAQYTLLDWFVFASYGAILLLSGWWFNRKRANSSKDFFLGGNSMPTWMVAISVLATSQSAATFIGGPDQGYQGDLSYLATNIGAFIAAFIVSIFLIPKFYQQKVYTVYELLEKRIGPKAKRRSGLMYLFGRVFASGARLYMAAIAVAMILYGNINADSVIIATLLLALAGLLYTVFGGIRSVIYSDVLQSVVYVSAAIAVIWCLLTLIPADLSTILATLNEPTPGADSKLAIFKFDLDFGPSGVFNMASVLTGFVLLNIAAFGLDQDMTQRLLTCKSEKEGSKALLLSIVMVIPVMLVFIFIGLLLYIVYQQPALMNSEGAQVVQEFNGEKITIFMYYVLNEAPAGVKGLVSVGIIAAAISTLNSGLSSMSSVIVQDLYRPYLAAKNKQVADNHFVKAGRVGMAVVSFALAMMAIICYFWQQYSDMPLLKFALSVMVFSYSGLLGVYFTTLFTNRGSEGSVLAALIVGFMVTLLMQPYMIDWLFPASAERFYLGFTWQLCIGTALSTLVCCLGKAQLAQRGQAAVGAEQA</sequence>
<evidence type="ECO:0000256" key="12">
    <source>
        <dbReference type="SAM" id="Phobius"/>
    </source>
</evidence>
<feature type="transmembrane region" description="Helical" evidence="12">
    <location>
        <begin position="492"/>
        <end position="513"/>
    </location>
</feature>